<evidence type="ECO:0000313" key="2">
    <source>
        <dbReference type="Proteomes" id="UP000886998"/>
    </source>
</evidence>
<protein>
    <submittedName>
        <fullName evidence="1">Uncharacterized protein</fullName>
    </submittedName>
</protein>
<keyword evidence="2" id="KW-1185">Reference proteome</keyword>
<dbReference type="AlphaFoldDB" id="A0A8X6K283"/>
<organism evidence="1 2">
    <name type="scientific">Trichonephila inaurata madagascariensis</name>
    <dbReference type="NCBI Taxonomy" id="2747483"/>
    <lineage>
        <taxon>Eukaryota</taxon>
        <taxon>Metazoa</taxon>
        <taxon>Ecdysozoa</taxon>
        <taxon>Arthropoda</taxon>
        <taxon>Chelicerata</taxon>
        <taxon>Arachnida</taxon>
        <taxon>Araneae</taxon>
        <taxon>Araneomorphae</taxon>
        <taxon>Entelegynae</taxon>
        <taxon>Araneoidea</taxon>
        <taxon>Nephilidae</taxon>
        <taxon>Trichonephila</taxon>
        <taxon>Trichonephila inaurata</taxon>
    </lineage>
</organism>
<dbReference type="EMBL" id="BMAV01027160">
    <property type="protein sequence ID" value="GFS56838.1"/>
    <property type="molecule type" value="Genomic_DNA"/>
</dbReference>
<proteinExistence type="predicted"/>
<comment type="caution">
    <text evidence="1">The sequence shown here is derived from an EMBL/GenBank/DDBJ whole genome shotgun (WGS) entry which is preliminary data.</text>
</comment>
<evidence type="ECO:0000313" key="1">
    <source>
        <dbReference type="EMBL" id="GFS56838.1"/>
    </source>
</evidence>
<gene>
    <name evidence="1" type="primary">AVEN_246261_1</name>
    <name evidence="1" type="ORF">TNIN_500571</name>
</gene>
<sequence length="203" mass="23361">MEGEYATSSNTLSNTWTLARMASVGQEVTWTFTNGFPSISFGDNVLTATYRNKILNKFHQNFKMCETEKLLDQHSPGKLWNVFTLQPESGYFITGGLYTCFADWRFVHKVRLNVTPLNGCKPWISGRQRKCRKCGRWDKTLPHMLNHCPSYSAAWQMRHKEIVCCIKTAVAYKGIILSRESGSWSDYFKTGPCCYGWKLPVHH</sequence>
<name>A0A8X6K283_9ARAC</name>
<reference evidence="1" key="1">
    <citation type="submission" date="2020-08" db="EMBL/GenBank/DDBJ databases">
        <title>Multicomponent nature underlies the extraordinary mechanical properties of spider dragline silk.</title>
        <authorList>
            <person name="Kono N."/>
            <person name="Nakamura H."/>
            <person name="Mori M."/>
            <person name="Yoshida Y."/>
            <person name="Ohtoshi R."/>
            <person name="Malay A.D."/>
            <person name="Moran D.A.P."/>
            <person name="Tomita M."/>
            <person name="Numata K."/>
            <person name="Arakawa K."/>
        </authorList>
    </citation>
    <scope>NUCLEOTIDE SEQUENCE</scope>
</reference>
<accession>A0A8X6K283</accession>
<dbReference type="Proteomes" id="UP000886998">
    <property type="component" value="Unassembled WGS sequence"/>
</dbReference>